<dbReference type="Proteomes" id="UP001297092">
    <property type="component" value="Unassembled WGS sequence"/>
</dbReference>
<evidence type="ECO:0000313" key="2">
    <source>
        <dbReference type="EMBL" id="MBT0607963.1"/>
    </source>
</evidence>
<organism evidence="2 3">
    <name type="scientific">Aequorivita echinoideorum</name>
    <dbReference type="NCBI Taxonomy" id="1549647"/>
    <lineage>
        <taxon>Bacteria</taxon>
        <taxon>Pseudomonadati</taxon>
        <taxon>Bacteroidota</taxon>
        <taxon>Flavobacteriia</taxon>
        <taxon>Flavobacteriales</taxon>
        <taxon>Flavobacteriaceae</taxon>
        <taxon>Aequorivita</taxon>
    </lineage>
</organism>
<evidence type="ECO:0000313" key="3">
    <source>
        <dbReference type="Proteomes" id="UP001297092"/>
    </source>
</evidence>
<feature type="signal peptide" evidence="1">
    <location>
        <begin position="1"/>
        <end position="20"/>
    </location>
</feature>
<evidence type="ECO:0000256" key="1">
    <source>
        <dbReference type="SAM" id="SignalP"/>
    </source>
</evidence>
<dbReference type="EMBL" id="JAHCTB010000003">
    <property type="protein sequence ID" value="MBT0607963.1"/>
    <property type="molecule type" value="Genomic_DNA"/>
</dbReference>
<dbReference type="RefSeq" id="WP_214112847.1">
    <property type="nucleotide sequence ID" value="NZ_JAHCTB010000003.1"/>
</dbReference>
<sequence length="216" mass="24048">MKNFIYIAAILFLHTTAVVAQVGINNPNPQETLDVNGSAIVSDRLYLENPGNSTQIRGSKLLIQKTDDQIVQYDIEQSKYGPINYVEFVFRNTNTAGLTDYDTKISATDYLVTIQGFYFLRAGSTDTNITIRSTLDNNKVEGFQVYAYISTATNTWHIKGFVNNSRFQNSSGADTSIDLYMNLIIFRNGFISKPLPNITVNMTNAETKTAPLPAGF</sequence>
<feature type="chain" id="PRO_5045953881" evidence="1">
    <location>
        <begin position="21"/>
        <end position="216"/>
    </location>
</feature>
<reference evidence="2 3" key="1">
    <citation type="submission" date="2021-05" db="EMBL/GenBank/DDBJ databases">
        <title>Aequorivita echinoideorum JCM 30378 genome.</title>
        <authorList>
            <person name="Zhang H."/>
            <person name="Li C."/>
        </authorList>
    </citation>
    <scope>NUCLEOTIDE SEQUENCE [LARGE SCALE GENOMIC DNA]</scope>
    <source>
        <strain evidence="2 3">JCM30378</strain>
    </source>
</reference>
<name>A0ABS5S441_9FLAO</name>
<proteinExistence type="predicted"/>
<gene>
    <name evidence="2" type="ORF">KIV10_07195</name>
</gene>
<keyword evidence="3" id="KW-1185">Reference proteome</keyword>
<accession>A0ABS5S441</accession>
<protein>
    <submittedName>
        <fullName evidence="2">Uncharacterized protein</fullName>
    </submittedName>
</protein>
<keyword evidence="1" id="KW-0732">Signal</keyword>
<comment type="caution">
    <text evidence="2">The sequence shown here is derived from an EMBL/GenBank/DDBJ whole genome shotgun (WGS) entry which is preliminary data.</text>
</comment>